<dbReference type="OrthoDB" id="127172at2759"/>
<evidence type="ECO:0000313" key="1">
    <source>
        <dbReference type="EMBL" id="OWY90187.1"/>
    </source>
</evidence>
<name>A0A225UAA7_9STRA</name>
<dbReference type="Proteomes" id="UP000198211">
    <property type="component" value="Unassembled WGS sequence"/>
</dbReference>
<dbReference type="EMBL" id="NBNE01023650">
    <property type="protein sequence ID" value="OWY90187.1"/>
    <property type="molecule type" value="Genomic_DNA"/>
</dbReference>
<gene>
    <name evidence="1" type="ORF">PHMEG_00041800</name>
</gene>
<accession>A0A225UAA7</accession>
<dbReference type="AlphaFoldDB" id="A0A225UAA7"/>
<proteinExistence type="predicted"/>
<keyword evidence="2" id="KW-1185">Reference proteome</keyword>
<sequence>ETILGYKFLNLKTAQVVTARGGNVRFHEEFTCDGIFVKQQLENAFLHGDHKLPETVPVARIKTSMDTYLPNWSAASASVEKQLEEVPLENDPAANDQNYVVGHVQFTADVPIPTTYKQARASKEWSKWKAAMLAELPSLKGHNTWKLVPQEAAKDTKVITCRWVFAVKRDERGHIKRPKVRLVIHGFKQELATKPTLLLSGLKLSVLRREERLGDASV</sequence>
<feature type="non-terminal residue" evidence="1">
    <location>
        <position position="1"/>
    </location>
</feature>
<protein>
    <submittedName>
        <fullName evidence="1">Polyprotein</fullName>
    </submittedName>
</protein>
<comment type="caution">
    <text evidence="1">The sequence shown here is derived from an EMBL/GenBank/DDBJ whole genome shotgun (WGS) entry which is preliminary data.</text>
</comment>
<evidence type="ECO:0000313" key="2">
    <source>
        <dbReference type="Proteomes" id="UP000198211"/>
    </source>
</evidence>
<reference evidence="2" key="1">
    <citation type="submission" date="2017-03" db="EMBL/GenBank/DDBJ databases">
        <title>Phytopthora megakarya and P. palmivora, two closely related causual agents of cacao black pod achieved similar genome size and gene model numbers by different mechanisms.</title>
        <authorList>
            <person name="Ali S."/>
            <person name="Shao J."/>
            <person name="Larry D.J."/>
            <person name="Kronmiller B."/>
            <person name="Shen D."/>
            <person name="Strem M.D."/>
            <person name="Melnick R.L."/>
            <person name="Guiltinan M.J."/>
            <person name="Tyler B.M."/>
            <person name="Meinhardt L.W."/>
            <person name="Bailey B.A."/>
        </authorList>
    </citation>
    <scope>NUCLEOTIDE SEQUENCE [LARGE SCALE GENOMIC DNA]</scope>
    <source>
        <strain evidence="2">zdho120</strain>
    </source>
</reference>
<organism evidence="1 2">
    <name type="scientific">Phytophthora megakarya</name>
    <dbReference type="NCBI Taxonomy" id="4795"/>
    <lineage>
        <taxon>Eukaryota</taxon>
        <taxon>Sar</taxon>
        <taxon>Stramenopiles</taxon>
        <taxon>Oomycota</taxon>
        <taxon>Peronosporomycetes</taxon>
        <taxon>Peronosporales</taxon>
        <taxon>Peronosporaceae</taxon>
        <taxon>Phytophthora</taxon>
    </lineage>
</organism>